<name>A0A512IBT3_9MICC</name>
<sequence length="51" mass="4990">MFSELILCGSVLSELVLSELVLSGPVFCELLTVGPSGGGPAPGTGAVSARA</sequence>
<comment type="caution">
    <text evidence="1">The sequence shown here is derived from an EMBL/GenBank/DDBJ whole genome shotgun (WGS) entry which is preliminary data.</text>
</comment>
<reference evidence="1 2" key="1">
    <citation type="submission" date="2019-07" db="EMBL/GenBank/DDBJ databases">
        <title>Whole genome shotgun sequence of Kocuria turfanensis NBRC 107627.</title>
        <authorList>
            <person name="Hosoyama A."/>
            <person name="Uohara A."/>
            <person name="Ohji S."/>
            <person name="Ichikawa N."/>
        </authorList>
    </citation>
    <scope>NUCLEOTIDE SEQUENCE [LARGE SCALE GENOMIC DNA]</scope>
    <source>
        <strain evidence="1 2">NBRC 107627</strain>
    </source>
</reference>
<protein>
    <submittedName>
        <fullName evidence="1">Uncharacterized protein</fullName>
    </submittedName>
</protein>
<evidence type="ECO:0000313" key="2">
    <source>
        <dbReference type="Proteomes" id="UP000321103"/>
    </source>
</evidence>
<proteinExistence type="predicted"/>
<evidence type="ECO:0000313" key="1">
    <source>
        <dbReference type="EMBL" id="GEO95162.1"/>
    </source>
</evidence>
<dbReference type="EMBL" id="BJZS01000032">
    <property type="protein sequence ID" value="GEO95162.1"/>
    <property type="molecule type" value="Genomic_DNA"/>
</dbReference>
<keyword evidence="2" id="KW-1185">Reference proteome</keyword>
<dbReference type="Proteomes" id="UP000321103">
    <property type="component" value="Unassembled WGS sequence"/>
</dbReference>
<dbReference type="AlphaFoldDB" id="A0A512IBT3"/>
<gene>
    <name evidence="1" type="ORF">KTU01_12850</name>
</gene>
<organism evidence="1 2">
    <name type="scientific">Kocuria turfanensis</name>
    <dbReference type="NCBI Taxonomy" id="388357"/>
    <lineage>
        <taxon>Bacteria</taxon>
        <taxon>Bacillati</taxon>
        <taxon>Actinomycetota</taxon>
        <taxon>Actinomycetes</taxon>
        <taxon>Micrococcales</taxon>
        <taxon>Micrococcaceae</taxon>
        <taxon>Kocuria</taxon>
    </lineage>
</organism>
<accession>A0A512IBT3</accession>